<keyword evidence="3" id="KW-0238">DNA-binding</keyword>
<dbReference type="Proteomes" id="UP000069443">
    <property type="component" value="Unassembled WGS sequence"/>
</dbReference>
<keyword evidence="4" id="KW-0010">Activator</keyword>
<dbReference type="Pfam" id="PF03466">
    <property type="entry name" value="LysR_substrate"/>
    <property type="match status" value="1"/>
</dbReference>
<evidence type="ECO:0000313" key="10">
    <source>
        <dbReference type="Proteomes" id="UP000069443"/>
    </source>
</evidence>
<comment type="similarity">
    <text evidence="1">Belongs to the LysR transcriptional regulatory family.</text>
</comment>
<evidence type="ECO:0000313" key="9">
    <source>
        <dbReference type="EMBL" id="GAS95556.1"/>
    </source>
</evidence>
<comment type="caution">
    <text evidence="9">The sequence shown here is derived from an EMBL/GenBank/DDBJ whole genome shotgun (WGS) entry which is preliminary data.</text>
</comment>
<accession>A0A100WCD8</accession>
<feature type="domain" description="HTH lysR-type" evidence="8">
    <location>
        <begin position="1"/>
        <end position="60"/>
    </location>
</feature>
<dbReference type="Gene3D" id="1.10.10.10">
    <property type="entry name" value="Winged helix-like DNA-binding domain superfamily/Winged helix DNA-binding domain"/>
    <property type="match status" value="1"/>
</dbReference>
<dbReference type="GO" id="GO:0003700">
    <property type="term" value="F:DNA-binding transcription factor activity"/>
    <property type="evidence" value="ECO:0007669"/>
    <property type="project" value="InterPro"/>
</dbReference>
<organism evidence="9 10">
    <name type="scientific">Mycolicibacterium canariasense</name>
    <name type="common">Mycobacterium canariasense</name>
    <dbReference type="NCBI Taxonomy" id="228230"/>
    <lineage>
        <taxon>Bacteria</taxon>
        <taxon>Bacillati</taxon>
        <taxon>Actinomycetota</taxon>
        <taxon>Actinomycetes</taxon>
        <taxon>Mycobacteriales</taxon>
        <taxon>Mycobacteriaceae</taxon>
        <taxon>Mycolicibacterium</taxon>
    </lineage>
</organism>
<evidence type="ECO:0000256" key="7">
    <source>
        <dbReference type="ARBA" id="ARBA00056658"/>
    </source>
</evidence>
<dbReference type="AlphaFoldDB" id="A0A100WCD8"/>
<evidence type="ECO:0000256" key="4">
    <source>
        <dbReference type="ARBA" id="ARBA00023159"/>
    </source>
</evidence>
<sequence>MLRDLRRVEQFVTVAEAGSFTSAAGRLHLSQQALSSSVRQLEIDLGVALFTRTGRRIALTAAGAALLAESRPLLAAARTVHAHVRTAASGEHAWVVGHSPALSGAEVYALMEPAIDAFPDLSFTFRQLYPDVLSASARDGSVQLGLRRGIAPTGELSGAVIGYHRVRVAMPSAHRLAGADCVDIVDLAGERLALWAPPGSSYFSDFLMSACRRAGFEPDYVVSRVQGAAMVAAPVTTGAIAMVTTEPGVTMGGRVRVIDLEPTLMVPVQAVWQRHTVSAVRDAVLAGPSGHGER</sequence>
<keyword evidence="2" id="KW-0805">Transcription regulation</keyword>
<name>A0A100WCD8_MYCCR</name>
<gene>
    <name evidence="9" type="ORF">RMCC_2522</name>
</gene>
<dbReference type="EMBL" id="BCSY01000039">
    <property type="protein sequence ID" value="GAS95556.1"/>
    <property type="molecule type" value="Genomic_DNA"/>
</dbReference>
<comment type="function">
    <text evidence="7">Required for the induction the katG gene for catalase. Involved in the response to hydrogen peroxide.</text>
</comment>
<evidence type="ECO:0000256" key="1">
    <source>
        <dbReference type="ARBA" id="ARBA00009437"/>
    </source>
</evidence>
<dbReference type="RefSeq" id="WP_062656730.1">
    <property type="nucleotide sequence ID" value="NZ_BCSY01000039.1"/>
</dbReference>
<proteinExistence type="inferred from homology"/>
<evidence type="ECO:0000256" key="2">
    <source>
        <dbReference type="ARBA" id="ARBA00023015"/>
    </source>
</evidence>
<evidence type="ECO:0000256" key="6">
    <source>
        <dbReference type="ARBA" id="ARBA00040885"/>
    </source>
</evidence>
<dbReference type="PRINTS" id="PR00039">
    <property type="entry name" value="HTHLYSR"/>
</dbReference>
<dbReference type="SUPFAM" id="SSF53850">
    <property type="entry name" value="Periplasmic binding protein-like II"/>
    <property type="match status" value="1"/>
</dbReference>
<protein>
    <recommendedName>
        <fullName evidence="6">Probable hydrogen peroxide-inducible genes activator</fullName>
    </recommendedName>
</protein>
<dbReference type="Gene3D" id="3.40.190.10">
    <property type="entry name" value="Periplasmic binding protein-like II"/>
    <property type="match status" value="2"/>
</dbReference>
<dbReference type="OrthoDB" id="3176554at2"/>
<dbReference type="PANTHER" id="PTHR30346">
    <property type="entry name" value="TRANSCRIPTIONAL DUAL REGULATOR HCAR-RELATED"/>
    <property type="match status" value="1"/>
</dbReference>
<dbReference type="SUPFAM" id="SSF46785">
    <property type="entry name" value="Winged helix' DNA-binding domain"/>
    <property type="match status" value="1"/>
</dbReference>
<keyword evidence="10" id="KW-1185">Reference proteome</keyword>
<reference evidence="10" key="2">
    <citation type="submission" date="2016-02" db="EMBL/GenBank/DDBJ databases">
        <title>Draft genome sequence of five rapidly growing Mycobacterium species.</title>
        <authorList>
            <person name="Katahira K."/>
            <person name="Gotou Y."/>
            <person name="Iida K."/>
            <person name="Ogura Y."/>
            <person name="Hayashi T."/>
        </authorList>
    </citation>
    <scope>NUCLEOTIDE SEQUENCE [LARGE SCALE GENOMIC DNA]</scope>
    <source>
        <strain evidence="10">JCM15298</strain>
    </source>
</reference>
<evidence type="ECO:0000256" key="5">
    <source>
        <dbReference type="ARBA" id="ARBA00023163"/>
    </source>
</evidence>
<dbReference type="InterPro" id="IPR000847">
    <property type="entry name" value="LysR_HTH_N"/>
</dbReference>
<dbReference type="Pfam" id="PF00126">
    <property type="entry name" value="HTH_1"/>
    <property type="match status" value="1"/>
</dbReference>
<dbReference type="GO" id="GO:0032993">
    <property type="term" value="C:protein-DNA complex"/>
    <property type="evidence" value="ECO:0007669"/>
    <property type="project" value="TreeGrafter"/>
</dbReference>
<dbReference type="PANTHER" id="PTHR30346:SF0">
    <property type="entry name" value="HCA OPERON TRANSCRIPTIONAL ACTIVATOR HCAR"/>
    <property type="match status" value="1"/>
</dbReference>
<dbReference type="InterPro" id="IPR036390">
    <property type="entry name" value="WH_DNA-bd_sf"/>
</dbReference>
<evidence type="ECO:0000259" key="8">
    <source>
        <dbReference type="PROSITE" id="PS50931"/>
    </source>
</evidence>
<dbReference type="FunFam" id="1.10.10.10:FF:000001">
    <property type="entry name" value="LysR family transcriptional regulator"/>
    <property type="match status" value="1"/>
</dbReference>
<dbReference type="InterPro" id="IPR005119">
    <property type="entry name" value="LysR_subst-bd"/>
</dbReference>
<dbReference type="STRING" id="228230.RMCC_2522"/>
<dbReference type="GO" id="GO:0003677">
    <property type="term" value="F:DNA binding"/>
    <property type="evidence" value="ECO:0007669"/>
    <property type="project" value="UniProtKB-KW"/>
</dbReference>
<dbReference type="PROSITE" id="PS50931">
    <property type="entry name" value="HTH_LYSR"/>
    <property type="match status" value="1"/>
</dbReference>
<evidence type="ECO:0000256" key="3">
    <source>
        <dbReference type="ARBA" id="ARBA00023125"/>
    </source>
</evidence>
<dbReference type="InterPro" id="IPR036388">
    <property type="entry name" value="WH-like_DNA-bd_sf"/>
</dbReference>
<reference evidence="10" key="1">
    <citation type="journal article" date="2016" name="Genome Announc.">
        <title>Draft Genome Sequences of Five Rapidly Growing Mycobacterium Species, M. thermoresistibile, M. fortuitum subsp. acetamidolyticum, M. canariasense, M. brisbanense, and M. novocastrense.</title>
        <authorList>
            <person name="Katahira K."/>
            <person name="Ogura Y."/>
            <person name="Gotoh Y."/>
            <person name="Hayashi T."/>
        </authorList>
    </citation>
    <scope>NUCLEOTIDE SEQUENCE [LARGE SCALE GENOMIC DNA]</scope>
    <source>
        <strain evidence="10">JCM15298</strain>
    </source>
</reference>
<keyword evidence="5" id="KW-0804">Transcription</keyword>